<keyword evidence="2" id="KW-1185">Reference proteome</keyword>
<evidence type="ECO:0000313" key="2">
    <source>
        <dbReference type="Proteomes" id="UP000058925"/>
    </source>
</evidence>
<reference evidence="2" key="1">
    <citation type="submission" date="2015-10" db="EMBL/GenBank/DDBJ databases">
        <title>Niche specialization of a soil ammonia-oxidizing archaeon, Candidatus Nitrosocosmicus oleophilus.</title>
        <authorList>
            <person name="Jung M.-Y."/>
            <person name="Rhee S.-K."/>
        </authorList>
    </citation>
    <scope>NUCLEOTIDE SEQUENCE [LARGE SCALE GENOMIC DNA]</scope>
    <source>
        <strain evidence="2">MY3</strain>
    </source>
</reference>
<dbReference type="Proteomes" id="UP000058925">
    <property type="component" value="Chromosome"/>
</dbReference>
<gene>
    <name evidence="1" type="ORF">NMY3_03018</name>
</gene>
<name>A0A654M165_9ARCH</name>
<dbReference type="EMBL" id="CP012850">
    <property type="protein sequence ID" value="ALI37205.1"/>
    <property type="molecule type" value="Genomic_DNA"/>
</dbReference>
<proteinExistence type="predicted"/>
<sequence>MDLDSSNIHIVRLQNTISSFHKGAKMYVLYISELGLSNANSKPGSPLVTLLYNIPQYYKIF</sequence>
<dbReference type="KEGG" id="taa:NMY3_03018"/>
<protein>
    <submittedName>
        <fullName evidence="1">Uncharacterized protein</fullName>
    </submittedName>
</protein>
<evidence type="ECO:0000313" key="1">
    <source>
        <dbReference type="EMBL" id="ALI37205.1"/>
    </source>
</evidence>
<organism evidence="1 2">
    <name type="scientific">Candidatus Nitrosocosmicus oleophilus</name>
    <dbReference type="NCBI Taxonomy" id="1353260"/>
    <lineage>
        <taxon>Archaea</taxon>
        <taxon>Nitrososphaerota</taxon>
        <taxon>Nitrososphaeria</taxon>
        <taxon>Nitrososphaerales</taxon>
        <taxon>Nitrososphaeraceae</taxon>
        <taxon>Candidatus Nitrosocosmicus</taxon>
    </lineage>
</organism>
<dbReference type="AlphaFoldDB" id="A0A654M165"/>
<accession>A0A654M165</accession>